<name>A0ABV7KX98_9PROT</name>
<dbReference type="PANTHER" id="PTHR37302:SF1">
    <property type="entry name" value="PROTEIN DINB"/>
    <property type="match status" value="1"/>
</dbReference>
<dbReference type="EMBL" id="JBHRTR010000018">
    <property type="protein sequence ID" value="MFC3226939.1"/>
    <property type="molecule type" value="Genomic_DNA"/>
</dbReference>
<dbReference type="RefSeq" id="WP_379899093.1">
    <property type="nucleotide sequence ID" value="NZ_JBHRTR010000018.1"/>
</dbReference>
<protein>
    <submittedName>
        <fullName evidence="3">DinB family protein</fullName>
    </submittedName>
</protein>
<comment type="caution">
    <text evidence="3">The sequence shown here is derived from an EMBL/GenBank/DDBJ whole genome shotgun (WGS) entry which is preliminary data.</text>
</comment>
<evidence type="ECO:0000313" key="4">
    <source>
        <dbReference type="Proteomes" id="UP001595528"/>
    </source>
</evidence>
<evidence type="ECO:0000313" key="3">
    <source>
        <dbReference type="EMBL" id="MFC3226939.1"/>
    </source>
</evidence>
<organism evidence="3 4">
    <name type="scientific">Marinibaculum pumilum</name>
    <dbReference type="NCBI Taxonomy" id="1766165"/>
    <lineage>
        <taxon>Bacteria</taxon>
        <taxon>Pseudomonadati</taxon>
        <taxon>Pseudomonadota</taxon>
        <taxon>Alphaproteobacteria</taxon>
        <taxon>Rhodospirillales</taxon>
        <taxon>Rhodospirillaceae</taxon>
        <taxon>Marinibaculum</taxon>
    </lineage>
</organism>
<sequence>MLDHFRTFARYIRWANAILYDAAADLSATDYFADRGAFFGSLHGTLNHVLAGDRIWLKRITGEGEAPPRLDGILAEDLAGLRAAREAEDARIVAVVDGMDPAALDGMLHYRTVAGRPQAEPLAQVLAHLFNHQTHHRGQASAILTGLGRPAPEMDLIFFLRQAG</sequence>
<dbReference type="InterPro" id="IPR007837">
    <property type="entry name" value="DinB"/>
</dbReference>
<keyword evidence="4" id="KW-1185">Reference proteome</keyword>
<reference evidence="4" key="1">
    <citation type="journal article" date="2019" name="Int. J. Syst. Evol. Microbiol.">
        <title>The Global Catalogue of Microorganisms (GCM) 10K type strain sequencing project: providing services to taxonomists for standard genome sequencing and annotation.</title>
        <authorList>
            <consortium name="The Broad Institute Genomics Platform"/>
            <consortium name="The Broad Institute Genome Sequencing Center for Infectious Disease"/>
            <person name="Wu L."/>
            <person name="Ma J."/>
        </authorList>
    </citation>
    <scope>NUCLEOTIDE SEQUENCE [LARGE SCALE GENOMIC DNA]</scope>
    <source>
        <strain evidence="4">KCTC 42964</strain>
    </source>
</reference>
<keyword evidence="2" id="KW-0479">Metal-binding</keyword>
<dbReference type="Gene3D" id="1.20.120.450">
    <property type="entry name" value="dinb family like domain"/>
    <property type="match status" value="1"/>
</dbReference>
<dbReference type="PANTHER" id="PTHR37302">
    <property type="entry name" value="SLR1116 PROTEIN"/>
    <property type="match status" value="1"/>
</dbReference>
<dbReference type="InterPro" id="IPR034660">
    <property type="entry name" value="DinB/YfiT-like"/>
</dbReference>
<comment type="similarity">
    <text evidence="1">Belongs to the DinB family.</text>
</comment>
<dbReference type="Proteomes" id="UP001595528">
    <property type="component" value="Unassembled WGS sequence"/>
</dbReference>
<dbReference type="SUPFAM" id="SSF109854">
    <property type="entry name" value="DinB/YfiT-like putative metalloenzymes"/>
    <property type="match status" value="1"/>
</dbReference>
<proteinExistence type="inferred from homology"/>
<evidence type="ECO:0000256" key="1">
    <source>
        <dbReference type="ARBA" id="ARBA00008635"/>
    </source>
</evidence>
<evidence type="ECO:0000256" key="2">
    <source>
        <dbReference type="ARBA" id="ARBA00022723"/>
    </source>
</evidence>
<accession>A0ABV7KX98</accession>
<gene>
    <name evidence="3" type="ORF">ACFOGJ_06850</name>
</gene>
<dbReference type="Pfam" id="PF05163">
    <property type="entry name" value="DinB"/>
    <property type="match status" value="1"/>
</dbReference>